<proteinExistence type="predicted"/>
<keyword evidence="2" id="KW-1185">Reference proteome</keyword>
<sequence length="145" mass="16507">EYEDCDRRPADDDDENSIHTTGLFLHIRNLGLKYTTETQMFLGHFSEGSFDLIRGHSSFSWTSYDHSERDRTRELGHGSSYYAVGPTFNFGSIDVVDALLELKDLYIRFPETEEQVIAARESFQLWSALPNVVGAIDGTHGRIKT</sequence>
<evidence type="ECO:0000313" key="1">
    <source>
        <dbReference type="EMBL" id="KAK2550905.1"/>
    </source>
</evidence>
<gene>
    <name evidence="1" type="ORF">P5673_028276</name>
</gene>
<evidence type="ECO:0000313" key="2">
    <source>
        <dbReference type="Proteomes" id="UP001249851"/>
    </source>
</evidence>
<dbReference type="Proteomes" id="UP001249851">
    <property type="component" value="Unassembled WGS sequence"/>
</dbReference>
<comment type="caution">
    <text evidence="1">The sequence shown here is derived from an EMBL/GenBank/DDBJ whole genome shotgun (WGS) entry which is preliminary data.</text>
</comment>
<feature type="non-terminal residue" evidence="1">
    <location>
        <position position="1"/>
    </location>
</feature>
<organism evidence="1 2">
    <name type="scientific">Acropora cervicornis</name>
    <name type="common">Staghorn coral</name>
    <dbReference type="NCBI Taxonomy" id="6130"/>
    <lineage>
        <taxon>Eukaryota</taxon>
        <taxon>Metazoa</taxon>
        <taxon>Cnidaria</taxon>
        <taxon>Anthozoa</taxon>
        <taxon>Hexacorallia</taxon>
        <taxon>Scleractinia</taxon>
        <taxon>Astrocoeniina</taxon>
        <taxon>Acroporidae</taxon>
        <taxon>Acropora</taxon>
    </lineage>
</organism>
<dbReference type="AlphaFoldDB" id="A0AAD9PXH9"/>
<feature type="non-terminal residue" evidence="1">
    <location>
        <position position="145"/>
    </location>
</feature>
<dbReference type="EMBL" id="JARQWQ010000104">
    <property type="protein sequence ID" value="KAK2550905.1"/>
    <property type="molecule type" value="Genomic_DNA"/>
</dbReference>
<name>A0AAD9PXH9_ACRCE</name>
<reference evidence="1" key="1">
    <citation type="journal article" date="2023" name="G3 (Bethesda)">
        <title>Whole genome assembly and annotation of the endangered Caribbean coral Acropora cervicornis.</title>
        <authorList>
            <person name="Selwyn J.D."/>
            <person name="Vollmer S.V."/>
        </authorList>
    </citation>
    <scope>NUCLEOTIDE SEQUENCE</scope>
    <source>
        <strain evidence="1">K2</strain>
    </source>
</reference>
<accession>A0AAD9PXH9</accession>
<reference evidence="1" key="2">
    <citation type="journal article" date="2023" name="Science">
        <title>Genomic signatures of disease resistance in endangered staghorn corals.</title>
        <authorList>
            <person name="Vollmer S.V."/>
            <person name="Selwyn J.D."/>
            <person name="Despard B.A."/>
            <person name="Roesel C.L."/>
        </authorList>
    </citation>
    <scope>NUCLEOTIDE SEQUENCE</scope>
    <source>
        <strain evidence="1">K2</strain>
    </source>
</reference>
<protein>
    <submittedName>
        <fullName evidence="1">Uncharacterized protein</fullName>
    </submittedName>
</protein>